<sequence length="87" mass="9933">MACKAVKLALANALPREAVAEKLGIGKSTLSKWSNQYRQSSKPCCKLSSYNSHRSTLRLMEPDPSYNILWAVHIPWPHTLRQWRPVD</sequence>
<dbReference type="EMBL" id="JBHRSL010000010">
    <property type="protein sequence ID" value="MFC3052163.1"/>
    <property type="molecule type" value="Genomic_DNA"/>
</dbReference>
<organism evidence="1 2">
    <name type="scientific">Kordiimonas pumila</name>
    <dbReference type="NCBI Taxonomy" id="2161677"/>
    <lineage>
        <taxon>Bacteria</taxon>
        <taxon>Pseudomonadati</taxon>
        <taxon>Pseudomonadota</taxon>
        <taxon>Alphaproteobacteria</taxon>
        <taxon>Kordiimonadales</taxon>
        <taxon>Kordiimonadaceae</taxon>
        <taxon>Kordiimonas</taxon>
    </lineage>
</organism>
<evidence type="ECO:0000313" key="1">
    <source>
        <dbReference type="EMBL" id="MFC3052163.1"/>
    </source>
</evidence>
<reference evidence="2" key="1">
    <citation type="journal article" date="2019" name="Int. J. Syst. Evol. Microbiol.">
        <title>The Global Catalogue of Microorganisms (GCM) 10K type strain sequencing project: providing services to taxonomists for standard genome sequencing and annotation.</title>
        <authorList>
            <consortium name="The Broad Institute Genomics Platform"/>
            <consortium name="The Broad Institute Genome Sequencing Center for Infectious Disease"/>
            <person name="Wu L."/>
            <person name="Ma J."/>
        </authorList>
    </citation>
    <scope>NUCLEOTIDE SEQUENCE [LARGE SCALE GENOMIC DNA]</scope>
    <source>
        <strain evidence="2">KCTC 62164</strain>
    </source>
</reference>
<dbReference type="Pfam" id="PF13384">
    <property type="entry name" value="HTH_23"/>
    <property type="match status" value="1"/>
</dbReference>
<evidence type="ECO:0000313" key="2">
    <source>
        <dbReference type="Proteomes" id="UP001595444"/>
    </source>
</evidence>
<dbReference type="RefSeq" id="WP_380082819.1">
    <property type="nucleotide sequence ID" value="NZ_CP061205.1"/>
</dbReference>
<keyword evidence="2" id="KW-1185">Reference proteome</keyword>
<dbReference type="InterPro" id="IPR009057">
    <property type="entry name" value="Homeodomain-like_sf"/>
</dbReference>
<dbReference type="SUPFAM" id="SSF46689">
    <property type="entry name" value="Homeodomain-like"/>
    <property type="match status" value="1"/>
</dbReference>
<comment type="caution">
    <text evidence="1">The sequence shown here is derived from an EMBL/GenBank/DDBJ whole genome shotgun (WGS) entry which is preliminary data.</text>
</comment>
<accession>A0ABV7D4P9</accession>
<proteinExistence type="predicted"/>
<protein>
    <submittedName>
        <fullName evidence="1">Helix-turn-helix domain-containing protein</fullName>
    </submittedName>
</protein>
<dbReference type="Proteomes" id="UP001595444">
    <property type="component" value="Unassembled WGS sequence"/>
</dbReference>
<gene>
    <name evidence="1" type="ORF">ACFOKA_09630</name>
</gene>
<name>A0ABV7D4P9_9PROT</name>